<evidence type="ECO:0000313" key="1">
    <source>
        <dbReference type="EMBL" id="OIT05667.1"/>
    </source>
</evidence>
<comment type="caution">
    <text evidence="1">The sequence shown here is derived from an EMBL/GenBank/DDBJ whole genome shotgun (WGS) entry which is preliminary data.</text>
</comment>
<evidence type="ECO:0000313" key="2">
    <source>
        <dbReference type="Proteomes" id="UP000187609"/>
    </source>
</evidence>
<dbReference type="Gramene" id="OIT05667">
    <property type="protein sequence ID" value="OIT05667"/>
    <property type="gene ID" value="A4A49_14500"/>
</dbReference>
<reference evidence="1" key="1">
    <citation type="submission" date="2016-11" db="EMBL/GenBank/DDBJ databases">
        <title>The genome of Nicotiana attenuata.</title>
        <authorList>
            <person name="Xu S."/>
            <person name="Brockmoeller T."/>
            <person name="Gaquerel E."/>
            <person name="Navarro A."/>
            <person name="Kuhl H."/>
            <person name="Gase K."/>
            <person name="Ling Z."/>
            <person name="Zhou W."/>
            <person name="Kreitzer C."/>
            <person name="Stanke M."/>
            <person name="Tang H."/>
            <person name="Lyons E."/>
            <person name="Pandey P."/>
            <person name="Pandey S.P."/>
            <person name="Timmermann B."/>
            <person name="Baldwin I.T."/>
        </authorList>
    </citation>
    <scope>NUCLEOTIDE SEQUENCE [LARGE SCALE GENOMIC DNA]</scope>
    <source>
        <strain evidence="1">UT</strain>
    </source>
</reference>
<dbReference type="AlphaFoldDB" id="A0A1J6J411"/>
<organism evidence="1 2">
    <name type="scientific">Nicotiana attenuata</name>
    <name type="common">Coyote tobacco</name>
    <dbReference type="NCBI Taxonomy" id="49451"/>
    <lineage>
        <taxon>Eukaryota</taxon>
        <taxon>Viridiplantae</taxon>
        <taxon>Streptophyta</taxon>
        <taxon>Embryophyta</taxon>
        <taxon>Tracheophyta</taxon>
        <taxon>Spermatophyta</taxon>
        <taxon>Magnoliopsida</taxon>
        <taxon>eudicotyledons</taxon>
        <taxon>Gunneridae</taxon>
        <taxon>Pentapetalae</taxon>
        <taxon>asterids</taxon>
        <taxon>lamiids</taxon>
        <taxon>Solanales</taxon>
        <taxon>Solanaceae</taxon>
        <taxon>Nicotianoideae</taxon>
        <taxon>Nicotianeae</taxon>
        <taxon>Nicotiana</taxon>
    </lineage>
</organism>
<proteinExistence type="predicted"/>
<accession>A0A1J6J411</accession>
<dbReference type="Proteomes" id="UP000187609">
    <property type="component" value="Unassembled WGS sequence"/>
</dbReference>
<sequence length="82" mass="9454">MPRVHLGCGFAYKWILYHHFECTISHQRPSPTLKVSPTFLPLDLYSPLLGEEVMSERLRSEGTTNTVEPQNEVELQSWITIP</sequence>
<keyword evidence="2" id="KW-1185">Reference proteome</keyword>
<name>A0A1J6J411_NICAT</name>
<gene>
    <name evidence="1" type="ORF">A4A49_14500</name>
</gene>
<protein>
    <submittedName>
        <fullName evidence="1">Uncharacterized protein</fullName>
    </submittedName>
</protein>
<dbReference type="EMBL" id="MJEQ01037184">
    <property type="protein sequence ID" value="OIT05667.1"/>
    <property type="molecule type" value="Genomic_DNA"/>
</dbReference>